<dbReference type="InterPro" id="IPR007275">
    <property type="entry name" value="YTH_domain"/>
</dbReference>
<keyword evidence="7" id="KW-1185">Reference proteome</keyword>
<dbReference type="Pfam" id="PF04146">
    <property type="entry name" value="YTH"/>
    <property type="match status" value="1"/>
</dbReference>
<feature type="region of interest" description="Disordered" evidence="4">
    <location>
        <begin position="1"/>
        <end position="46"/>
    </location>
</feature>
<dbReference type="Proteomes" id="UP000593567">
    <property type="component" value="Unassembled WGS sequence"/>
</dbReference>
<evidence type="ECO:0000256" key="3">
    <source>
        <dbReference type="ARBA" id="ARBA00022884"/>
    </source>
</evidence>
<sequence>MSTRVDQRGKASQQQNGPPVNGNVRVEDYDYSGRPTHVHAQHHPQQAQYGAAVQMSSPSADSYAYYPMGYQPQAAYFDSTPWSTSGTDPLSYLSGYNQQTMGAADFMQFPTFDYSSLWPGYAAAADYWGSPQQSDPKLLDGQTYMTAPMDQVYSDAYNSTGALQKTLTNNQGMPVVNNEAGDVKDLEQSMHTMSVNGHSNGSQSSPSETLLQDPNVANVNNSSVITSANSATPSPAKSSWANVAKTPAKPTKILTRLQPSKTTQEANWDKGASRSGQPSQGQRAGAWSAPRNQRNGSSTANSDRSANPRQQHADKHDSAMDPTLNKLKSSNAYNPKAFDLTAKNARFFVIKSYSEDDIHRAIKYGVWCSTEHGNKRLDSAYKEREGKGPVYLFYSVNGSGHFCGMAQMMSGVDYKTNMSVWTQDKWKGSMVIKWIYVKDVPNGHLRYIRLSNNENKPVTNSRDTQEVLPEQGREVLKVIHNYRHSTSIFDDFGHYEKKEVEETDSDRKKPLPKMANGSRN</sequence>
<dbReference type="GO" id="GO:0003729">
    <property type="term" value="F:mRNA binding"/>
    <property type="evidence" value="ECO:0007669"/>
    <property type="project" value="TreeGrafter"/>
</dbReference>
<dbReference type="AlphaFoldDB" id="A0A7J7JTT2"/>
<feature type="region of interest" description="Disordered" evidence="4">
    <location>
        <begin position="226"/>
        <end position="328"/>
    </location>
</feature>
<evidence type="ECO:0000313" key="6">
    <source>
        <dbReference type="EMBL" id="KAF6029782.1"/>
    </source>
</evidence>
<evidence type="ECO:0000256" key="2">
    <source>
        <dbReference type="ARBA" id="ARBA00022490"/>
    </source>
</evidence>
<keyword evidence="3" id="KW-0694">RNA-binding</keyword>
<evidence type="ECO:0000259" key="5">
    <source>
        <dbReference type="PROSITE" id="PS50882"/>
    </source>
</evidence>
<dbReference type="InterPro" id="IPR045168">
    <property type="entry name" value="YTH_prot"/>
</dbReference>
<keyword evidence="2" id="KW-0963">Cytoplasm</keyword>
<dbReference type="Gene3D" id="3.10.590.10">
    <property type="entry name" value="ph1033 like domains"/>
    <property type="match status" value="1"/>
</dbReference>
<dbReference type="OrthoDB" id="306690at2759"/>
<feature type="compositionally biased region" description="Polar residues" evidence="4">
    <location>
        <begin position="257"/>
        <end position="266"/>
    </location>
</feature>
<feature type="compositionally biased region" description="Basic and acidic residues" evidence="4">
    <location>
        <begin position="499"/>
        <end position="509"/>
    </location>
</feature>
<dbReference type="GO" id="GO:1990247">
    <property type="term" value="F:N6-methyladenosine-containing RNA reader activity"/>
    <property type="evidence" value="ECO:0007669"/>
    <property type="project" value="TreeGrafter"/>
</dbReference>
<feature type="compositionally biased region" description="Polar residues" evidence="4">
    <location>
        <begin position="290"/>
        <end position="310"/>
    </location>
</feature>
<evidence type="ECO:0000256" key="4">
    <source>
        <dbReference type="SAM" id="MobiDB-lite"/>
    </source>
</evidence>
<dbReference type="CDD" id="cd21134">
    <property type="entry name" value="YTH"/>
    <property type="match status" value="1"/>
</dbReference>
<proteinExistence type="predicted"/>
<comment type="caution">
    <text evidence="6">The sequence shown here is derived from an EMBL/GenBank/DDBJ whole genome shotgun (WGS) entry which is preliminary data.</text>
</comment>
<organism evidence="6 7">
    <name type="scientific">Bugula neritina</name>
    <name type="common">Brown bryozoan</name>
    <name type="synonym">Sertularia neritina</name>
    <dbReference type="NCBI Taxonomy" id="10212"/>
    <lineage>
        <taxon>Eukaryota</taxon>
        <taxon>Metazoa</taxon>
        <taxon>Spiralia</taxon>
        <taxon>Lophotrochozoa</taxon>
        <taxon>Bryozoa</taxon>
        <taxon>Gymnolaemata</taxon>
        <taxon>Cheilostomatida</taxon>
        <taxon>Flustrina</taxon>
        <taxon>Buguloidea</taxon>
        <taxon>Bugulidae</taxon>
        <taxon>Bugula</taxon>
    </lineage>
</organism>
<dbReference type="GO" id="GO:0061157">
    <property type="term" value="P:mRNA destabilization"/>
    <property type="evidence" value="ECO:0007669"/>
    <property type="project" value="TreeGrafter"/>
</dbReference>
<reference evidence="6" key="1">
    <citation type="submission" date="2020-06" db="EMBL/GenBank/DDBJ databases">
        <title>Draft genome of Bugula neritina, a colonial animal packing powerful symbionts and potential medicines.</title>
        <authorList>
            <person name="Rayko M."/>
        </authorList>
    </citation>
    <scope>NUCLEOTIDE SEQUENCE [LARGE SCALE GENOMIC DNA]</scope>
    <source>
        <strain evidence="6">Kwan_BN1</strain>
    </source>
</reference>
<feature type="region of interest" description="Disordered" evidence="4">
    <location>
        <begin position="499"/>
        <end position="520"/>
    </location>
</feature>
<dbReference type="PANTHER" id="PTHR12357">
    <property type="entry name" value="YTH YT521-B HOMOLOGY DOMAIN-CONTAINING"/>
    <property type="match status" value="1"/>
</dbReference>
<dbReference type="EMBL" id="VXIV02001786">
    <property type="protein sequence ID" value="KAF6029782.1"/>
    <property type="molecule type" value="Genomic_DNA"/>
</dbReference>
<accession>A0A7J7JTT2</accession>
<gene>
    <name evidence="6" type="ORF">EB796_011880</name>
</gene>
<feature type="compositionally biased region" description="Polar residues" evidence="4">
    <location>
        <begin position="226"/>
        <end position="241"/>
    </location>
</feature>
<name>A0A7J7JTT2_BUGNE</name>
<evidence type="ECO:0000313" key="7">
    <source>
        <dbReference type="Proteomes" id="UP000593567"/>
    </source>
</evidence>
<comment type="subcellular location">
    <subcellularLocation>
        <location evidence="1">Cytoplasm</location>
    </subcellularLocation>
</comment>
<dbReference type="GO" id="GO:0005737">
    <property type="term" value="C:cytoplasm"/>
    <property type="evidence" value="ECO:0007669"/>
    <property type="project" value="UniProtKB-SubCell"/>
</dbReference>
<dbReference type="PROSITE" id="PS50882">
    <property type="entry name" value="YTH"/>
    <property type="match status" value="1"/>
</dbReference>
<protein>
    <submittedName>
        <fullName evidence="6">YTHDF2</fullName>
    </submittedName>
</protein>
<feature type="domain" description="YTH" evidence="5">
    <location>
        <begin position="345"/>
        <end position="479"/>
    </location>
</feature>
<dbReference type="FunFam" id="3.10.590.10:FF:000001">
    <property type="entry name" value="YTH domain family 1, isoform CRA_a"/>
    <property type="match status" value="1"/>
</dbReference>
<feature type="region of interest" description="Disordered" evidence="4">
    <location>
        <begin position="193"/>
        <end position="214"/>
    </location>
</feature>
<evidence type="ECO:0000256" key="1">
    <source>
        <dbReference type="ARBA" id="ARBA00004496"/>
    </source>
</evidence>
<dbReference type="PANTHER" id="PTHR12357:SF89">
    <property type="entry name" value="YTH DOMAIN-CONTAINING FAMILY PROTEIN"/>
    <property type="match status" value="1"/>
</dbReference>